<dbReference type="Proteomes" id="UP000295192">
    <property type="component" value="Unassembled WGS sequence"/>
</dbReference>
<keyword evidence="2" id="KW-1185">Reference proteome</keyword>
<gene>
    <name evidence="1" type="ORF">AWZ03_015342</name>
</gene>
<evidence type="ECO:0000313" key="2">
    <source>
        <dbReference type="Proteomes" id="UP000295192"/>
    </source>
</evidence>
<protein>
    <submittedName>
        <fullName evidence="1">Uncharacterized protein</fullName>
    </submittedName>
</protein>
<feature type="non-terminal residue" evidence="1">
    <location>
        <position position="1"/>
    </location>
</feature>
<dbReference type="EMBL" id="LSRL02007195">
    <property type="protein sequence ID" value="TDG38236.1"/>
    <property type="molecule type" value="Genomic_DNA"/>
</dbReference>
<proteinExistence type="predicted"/>
<sequence>KASTSGSVCMGFGCPMFASTGVSGLASTLATAMDSFSSDCSLDCGILGSILNVKLPHSSVVPMLAKKC</sequence>
<organism evidence="1 2">
    <name type="scientific">Drosophila navojoa</name>
    <name type="common">Fruit fly</name>
    <dbReference type="NCBI Taxonomy" id="7232"/>
    <lineage>
        <taxon>Eukaryota</taxon>
        <taxon>Metazoa</taxon>
        <taxon>Ecdysozoa</taxon>
        <taxon>Arthropoda</taxon>
        <taxon>Hexapoda</taxon>
        <taxon>Insecta</taxon>
        <taxon>Pterygota</taxon>
        <taxon>Neoptera</taxon>
        <taxon>Endopterygota</taxon>
        <taxon>Diptera</taxon>
        <taxon>Brachycera</taxon>
        <taxon>Muscomorpha</taxon>
        <taxon>Ephydroidea</taxon>
        <taxon>Drosophilidae</taxon>
        <taxon>Drosophila</taxon>
    </lineage>
</organism>
<name>A0A484AND1_DRONA</name>
<evidence type="ECO:0000313" key="1">
    <source>
        <dbReference type="EMBL" id="TDG38236.1"/>
    </source>
</evidence>
<accession>A0A484AND1</accession>
<comment type="caution">
    <text evidence="1">The sequence shown here is derived from an EMBL/GenBank/DDBJ whole genome shotgun (WGS) entry which is preliminary data.</text>
</comment>
<dbReference type="AlphaFoldDB" id="A0A484AND1"/>
<reference evidence="1 2" key="1">
    <citation type="journal article" date="2019" name="J. Hered.">
        <title>An Improved Genome Assembly for Drosophila navojoa, the Basal Species in the mojavensis Cluster.</title>
        <authorList>
            <person name="Vanderlinde T."/>
            <person name="Dupim E.G."/>
            <person name="Nazario-Yepiz N.O."/>
            <person name="Carvalho A.B."/>
        </authorList>
    </citation>
    <scope>NUCLEOTIDE SEQUENCE [LARGE SCALE GENOMIC DNA]</scope>
    <source>
        <strain evidence="1">Navoj_Jal97</strain>
        <tissue evidence="1">Whole organism</tissue>
    </source>
</reference>